<dbReference type="Proteomes" id="UP000320813">
    <property type="component" value="Unassembled WGS sequence"/>
</dbReference>
<dbReference type="PRINTS" id="PR01434">
    <property type="entry name" value="NADHDHGNASE5"/>
</dbReference>
<evidence type="ECO:0000256" key="10">
    <source>
        <dbReference type="ARBA" id="ARBA00023136"/>
    </source>
</evidence>
<keyword evidence="6" id="KW-0618">Plastoquinone</keyword>
<proteinExistence type="inferred from homology"/>
<name>A0A519BCN0_9DELT</name>
<feature type="transmembrane region" description="Helical" evidence="14">
    <location>
        <begin position="372"/>
        <end position="390"/>
    </location>
</feature>
<dbReference type="EMBL" id="SGBD01000001">
    <property type="protein sequence ID" value="RZD15033.1"/>
    <property type="molecule type" value="Genomic_DNA"/>
</dbReference>
<dbReference type="GO" id="GO:0015990">
    <property type="term" value="P:electron transport coupled proton transport"/>
    <property type="evidence" value="ECO:0007669"/>
    <property type="project" value="TreeGrafter"/>
</dbReference>
<evidence type="ECO:0000256" key="8">
    <source>
        <dbReference type="ARBA" id="ARBA00022989"/>
    </source>
</evidence>
<dbReference type="Pfam" id="PF00361">
    <property type="entry name" value="Proton_antipo_M"/>
    <property type="match status" value="1"/>
</dbReference>
<keyword evidence="4" id="KW-0874">Quinone</keyword>
<dbReference type="InterPro" id="IPR003945">
    <property type="entry name" value="NU5C-like"/>
</dbReference>
<dbReference type="AlphaFoldDB" id="A0A519BCN0"/>
<evidence type="ECO:0000313" key="19">
    <source>
        <dbReference type="Proteomes" id="UP000320813"/>
    </source>
</evidence>
<comment type="subcellular location">
    <subcellularLocation>
        <location evidence="1">Endomembrane system</location>
        <topology evidence="1">Multi-pass membrane protein</topology>
    </subcellularLocation>
    <subcellularLocation>
        <location evidence="13">Membrane</location>
        <topology evidence="13">Multi-pass membrane protein</topology>
    </subcellularLocation>
</comment>
<evidence type="ECO:0000259" key="17">
    <source>
        <dbReference type="Pfam" id="PF01010"/>
    </source>
</evidence>
<dbReference type="GO" id="GO:0012505">
    <property type="term" value="C:endomembrane system"/>
    <property type="evidence" value="ECO:0007669"/>
    <property type="project" value="UniProtKB-SubCell"/>
</dbReference>
<keyword evidence="5" id="KW-0521">NADP</keyword>
<feature type="transmembrane region" description="Helical" evidence="14">
    <location>
        <begin position="6"/>
        <end position="25"/>
    </location>
</feature>
<evidence type="ECO:0000313" key="18">
    <source>
        <dbReference type="EMBL" id="RZD15033.1"/>
    </source>
</evidence>
<feature type="transmembrane region" description="Helical" evidence="14">
    <location>
        <begin position="114"/>
        <end position="133"/>
    </location>
</feature>
<feature type="transmembrane region" description="Helical" evidence="14">
    <location>
        <begin position="314"/>
        <end position="335"/>
    </location>
</feature>
<keyword evidence="7" id="KW-1278">Translocase</keyword>
<evidence type="ECO:0000256" key="13">
    <source>
        <dbReference type="RuleBase" id="RU000320"/>
    </source>
</evidence>
<dbReference type="NCBIfam" id="NF005141">
    <property type="entry name" value="PRK06590.1"/>
    <property type="match status" value="1"/>
</dbReference>
<reference evidence="18 19" key="1">
    <citation type="submission" date="2019-01" db="EMBL/GenBank/DDBJ databases">
        <title>Insights into ecological role of a new deltaproteobacterial order Candidatus Sinidesulfobacterales (Sva0485) by metagenomics and metatranscriptomics.</title>
        <authorList>
            <person name="Tan S."/>
            <person name="Liu J."/>
            <person name="Fang Y."/>
            <person name="Hedlund B.P."/>
            <person name="Lian Z.H."/>
            <person name="Huang L.Y."/>
            <person name="Li J.T."/>
            <person name="Huang L.N."/>
            <person name="Li W.J."/>
            <person name="Jiang H.C."/>
            <person name="Dong H.L."/>
            <person name="Shu W.S."/>
        </authorList>
    </citation>
    <scope>NUCLEOTIDE SEQUENCE [LARGE SCALE GENOMIC DNA]</scope>
    <source>
        <strain evidence="18">AP3</strain>
    </source>
</reference>
<dbReference type="GO" id="GO:0016020">
    <property type="term" value="C:membrane"/>
    <property type="evidence" value="ECO:0007669"/>
    <property type="project" value="UniProtKB-SubCell"/>
</dbReference>
<dbReference type="InterPro" id="IPR001516">
    <property type="entry name" value="Proton_antipo_N"/>
</dbReference>
<feature type="transmembrane region" description="Helical" evidence="14">
    <location>
        <begin position="247"/>
        <end position="268"/>
    </location>
</feature>
<dbReference type="NCBIfam" id="TIGR01974">
    <property type="entry name" value="NDH_I_L"/>
    <property type="match status" value="1"/>
</dbReference>
<evidence type="ECO:0000256" key="11">
    <source>
        <dbReference type="ARBA" id="ARBA00047726"/>
    </source>
</evidence>
<dbReference type="InterPro" id="IPR002128">
    <property type="entry name" value="NADH_UbQ_OxRdtase_chlpt_su5_C"/>
</dbReference>
<gene>
    <name evidence="18" type="ORF">EVJ47_01800</name>
</gene>
<dbReference type="Gene3D" id="1.20.5.2700">
    <property type="match status" value="1"/>
</dbReference>
<dbReference type="GO" id="GO:0048038">
    <property type="term" value="F:quinone binding"/>
    <property type="evidence" value="ECO:0007669"/>
    <property type="project" value="UniProtKB-KW"/>
</dbReference>
<feature type="transmembrane region" description="Helical" evidence="14">
    <location>
        <begin position="570"/>
        <end position="594"/>
    </location>
</feature>
<feature type="transmembrane region" description="Helical" evidence="14">
    <location>
        <begin position="77"/>
        <end position="102"/>
    </location>
</feature>
<evidence type="ECO:0000256" key="2">
    <source>
        <dbReference type="ARBA" id="ARBA00008200"/>
    </source>
</evidence>
<evidence type="ECO:0000256" key="1">
    <source>
        <dbReference type="ARBA" id="ARBA00004127"/>
    </source>
</evidence>
<comment type="caution">
    <text evidence="18">The sequence shown here is derived from an EMBL/GenBank/DDBJ whole genome shotgun (WGS) entry which is preliminary data.</text>
</comment>
<dbReference type="Pfam" id="PF00662">
    <property type="entry name" value="Proton_antipo_N"/>
    <property type="match status" value="1"/>
</dbReference>
<keyword evidence="9" id="KW-0520">NAD</keyword>
<feature type="transmembrane region" description="Helical" evidence="14">
    <location>
        <begin position="280"/>
        <end position="302"/>
    </location>
</feature>
<keyword evidence="3 13" id="KW-0812">Transmembrane</keyword>
<sequence>MDAKFIITWLIPLFPFAGWFLWGLFGKYFKGYSGYIASSFVVISFILSSVLFFIVSYTHGFTTTLYPWIHAANFKAGVSAVIDRLSVVMLVMVTGVSALVHIYSIGYMKDDKGFARYFSFLNLFVFSMIMLVISNNLLLLYVFWEAVGFCSYILIGFWYEKKSASDAGKKAFIVNRVGDFGFAVGIFLLFVTTGTLNYETIFKMIPSIPSITVTIIALLLFAGAVGKSAQFPLHVWLPDAMEGPTPVSALIHAATMVTAGVYMIARFHVIFSYSQFASEVVLTIGTLTAFLAAFIALTQFDIKRIIAYSTISQLGYMFMAVGIGSYTAGIFHLISHAVFKGLLFLTAGSVMHGLAGELDLRKMGGLYSKMKTTAITFIVGGLALSGIPPFSGFFSKDAILADVYNKGFYFAWVIGEITALMTAFYIFRLIFTAFFGESNLDPKVHVHESPKIMTIPMIILASLALIIGFLGIPPFNNSVFYSFLHVDFKNSYNFAPFVNNTPWYILSLISVLVGLLGIFIAYLLYIKKAIDPEKIKNIFKPIYALSYNKVYIDEIYNAIIVKPTLSFSNFLWKVVDVLIIDGAVNGIASGFAFFGVKAKRIQNGMLMSYILTLTIGVAALLFYFFIR</sequence>
<dbReference type="PRINTS" id="PR01435">
    <property type="entry name" value="NPOXDRDTASE5"/>
</dbReference>
<feature type="transmembrane region" description="Helical" evidence="14">
    <location>
        <begin position="341"/>
        <end position="360"/>
    </location>
</feature>
<feature type="transmembrane region" description="Helical" evidence="14">
    <location>
        <begin position="503"/>
        <end position="526"/>
    </location>
</feature>
<dbReference type="InterPro" id="IPR018393">
    <property type="entry name" value="NADHpl_OxRdtase_5_subgr"/>
</dbReference>
<keyword evidence="10 14" id="KW-0472">Membrane</keyword>
<feature type="transmembrane region" description="Helical" evidence="14">
    <location>
        <begin position="606"/>
        <end position="626"/>
    </location>
</feature>
<comment type="catalytic activity">
    <reaction evidence="12">
        <text>a plastoquinone + NADH + (n+1) H(+)(in) = a plastoquinol + NAD(+) + n H(+)(out)</text>
        <dbReference type="Rhea" id="RHEA:42608"/>
        <dbReference type="Rhea" id="RHEA-COMP:9561"/>
        <dbReference type="Rhea" id="RHEA-COMP:9562"/>
        <dbReference type="ChEBI" id="CHEBI:15378"/>
        <dbReference type="ChEBI" id="CHEBI:17757"/>
        <dbReference type="ChEBI" id="CHEBI:57540"/>
        <dbReference type="ChEBI" id="CHEBI:57945"/>
        <dbReference type="ChEBI" id="CHEBI:62192"/>
    </reaction>
</comment>
<dbReference type="Pfam" id="PF01010">
    <property type="entry name" value="Proton_antipo_C"/>
    <property type="match status" value="1"/>
</dbReference>
<evidence type="ECO:0000259" key="15">
    <source>
        <dbReference type="Pfam" id="PF00361"/>
    </source>
</evidence>
<dbReference type="GO" id="GO:0042773">
    <property type="term" value="P:ATP synthesis coupled electron transport"/>
    <property type="evidence" value="ECO:0007669"/>
    <property type="project" value="InterPro"/>
</dbReference>
<feature type="transmembrane region" description="Helical" evidence="14">
    <location>
        <begin position="32"/>
        <end position="57"/>
    </location>
</feature>
<feature type="transmembrane region" description="Helical" evidence="14">
    <location>
        <begin position="452"/>
        <end position="472"/>
    </location>
</feature>
<accession>A0A519BCN0</accession>
<organism evidence="18 19">
    <name type="scientific">Candidatus Acidulodesulfobacterium ferriphilum</name>
    <dbReference type="NCBI Taxonomy" id="2597223"/>
    <lineage>
        <taxon>Bacteria</taxon>
        <taxon>Deltaproteobacteria</taxon>
        <taxon>Candidatus Acidulodesulfobacterales</taxon>
        <taxon>Candidatus Acidulodesulfobacterium</taxon>
    </lineage>
</organism>
<feature type="transmembrane region" description="Helical" evidence="14">
    <location>
        <begin position="410"/>
        <end position="431"/>
    </location>
</feature>
<feature type="transmembrane region" description="Helical" evidence="14">
    <location>
        <begin position="180"/>
        <end position="198"/>
    </location>
</feature>
<feature type="transmembrane region" description="Helical" evidence="14">
    <location>
        <begin position="139"/>
        <end position="159"/>
    </location>
</feature>
<evidence type="ECO:0000256" key="14">
    <source>
        <dbReference type="SAM" id="Phobius"/>
    </source>
</evidence>
<feature type="domain" description="NADH:quinone oxidoreductase/Mrp antiporter transmembrane" evidence="15">
    <location>
        <begin position="134"/>
        <end position="422"/>
    </location>
</feature>
<feature type="domain" description="NADH:ubiquinone/plastoquinone oxidoreductase chloroplast chain 5 C-terminal" evidence="17">
    <location>
        <begin position="444"/>
        <end position="570"/>
    </location>
</feature>
<evidence type="ECO:0000256" key="3">
    <source>
        <dbReference type="ARBA" id="ARBA00022692"/>
    </source>
</evidence>
<dbReference type="GO" id="GO:0003954">
    <property type="term" value="F:NADH dehydrogenase activity"/>
    <property type="evidence" value="ECO:0007669"/>
    <property type="project" value="TreeGrafter"/>
</dbReference>
<feature type="transmembrane region" description="Helical" evidence="14">
    <location>
        <begin position="204"/>
        <end position="226"/>
    </location>
</feature>
<protein>
    <submittedName>
        <fullName evidence="18">NADH-quinone oxidoreductase subunit L</fullName>
    </submittedName>
</protein>
<evidence type="ECO:0000256" key="7">
    <source>
        <dbReference type="ARBA" id="ARBA00022967"/>
    </source>
</evidence>
<evidence type="ECO:0000256" key="9">
    <source>
        <dbReference type="ARBA" id="ARBA00023027"/>
    </source>
</evidence>
<dbReference type="PANTHER" id="PTHR42829">
    <property type="entry name" value="NADH-UBIQUINONE OXIDOREDUCTASE CHAIN 5"/>
    <property type="match status" value="1"/>
</dbReference>
<dbReference type="PANTHER" id="PTHR42829:SF2">
    <property type="entry name" value="NADH-UBIQUINONE OXIDOREDUCTASE CHAIN 5"/>
    <property type="match status" value="1"/>
</dbReference>
<evidence type="ECO:0000259" key="16">
    <source>
        <dbReference type="Pfam" id="PF00662"/>
    </source>
</evidence>
<comment type="catalytic activity">
    <reaction evidence="11">
        <text>a plastoquinone + NADPH + (n+1) H(+)(in) = a plastoquinol + NADP(+) + n H(+)(out)</text>
        <dbReference type="Rhea" id="RHEA:42612"/>
        <dbReference type="Rhea" id="RHEA-COMP:9561"/>
        <dbReference type="Rhea" id="RHEA-COMP:9562"/>
        <dbReference type="ChEBI" id="CHEBI:15378"/>
        <dbReference type="ChEBI" id="CHEBI:17757"/>
        <dbReference type="ChEBI" id="CHEBI:57783"/>
        <dbReference type="ChEBI" id="CHEBI:58349"/>
        <dbReference type="ChEBI" id="CHEBI:62192"/>
    </reaction>
</comment>
<dbReference type="GO" id="GO:0008137">
    <property type="term" value="F:NADH dehydrogenase (ubiquinone) activity"/>
    <property type="evidence" value="ECO:0007669"/>
    <property type="project" value="InterPro"/>
</dbReference>
<feature type="domain" description="NADH-Ubiquinone oxidoreductase (complex I) chain 5 N-terminal" evidence="16">
    <location>
        <begin position="68"/>
        <end position="118"/>
    </location>
</feature>
<keyword evidence="8 14" id="KW-1133">Transmembrane helix</keyword>
<evidence type="ECO:0000256" key="4">
    <source>
        <dbReference type="ARBA" id="ARBA00022719"/>
    </source>
</evidence>
<comment type="similarity">
    <text evidence="2">Belongs to the complex I subunit 5 family.</text>
</comment>
<evidence type="ECO:0000256" key="5">
    <source>
        <dbReference type="ARBA" id="ARBA00022857"/>
    </source>
</evidence>
<evidence type="ECO:0000256" key="6">
    <source>
        <dbReference type="ARBA" id="ARBA00022957"/>
    </source>
</evidence>
<dbReference type="InterPro" id="IPR001750">
    <property type="entry name" value="ND/Mrp_TM"/>
</dbReference>
<evidence type="ECO:0000256" key="12">
    <source>
        <dbReference type="ARBA" id="ARBA00048026"/>
    </source>
</evidence>